<evidence type="ECO:0000313" key="1">
    <source>
        <dbReference type="Ensembl" id="ENSBJAP00000003227.1"/>
    </source>
</evidence>
<reference evidence="1" key="1">
    <citation type="submission" date="2025-08" db="UniProtKB">
        <authorList>
            <consortium name="Ensembl"/>
        </authorList>
    </citation>
    <scope>IDENTIFICATION</scope>
</reference>
<evidence type="ECO:0000313" key="2">
    <source>
        <dbReference type="Proteomes" id="UP000694555"/>
    </source>
</evidence>
<dbReference type="Ensembl" id="ENSBJAT00000003311.1">
    <property type="protein sequence ID" value="ENSBJAP00000003227.1"/>
    <property type="gene ID" value="ENSBJAG00000002360.1"/>
</dbReference>
<dbReference type="Proteomes" id="UP000694555">
    <property type="component" value="Unplaced"/>
</dbReference>
<name>A0A8B9Z399_9AVES</name>
<reference evidence="1" key="2">
    <citation type="submission" date="2025-09" db="UniProtKB">
        <authorList>
            <consortium name="Ensembl"/>
        </authorList>
    </citation>
    <scope>IDENTIFICATION</scope>
</reference>
<accession>A0A8B9Z399</accession>
<protein>
    <submittedName>
        <fullName evidence="1">Uncharacterized protein</fullName>
    </submittedName>
</protein>
<dbReference type="AlphaFoldDB" id="A0A8B9Z399"/>
<keyword evidence="2" id="KW-1185">Reference proteome</keyword>
<proteinExistence type="predicted"/>
<sequence length="81" mass="9145">MPHTFTSCDKLYQRTQLEPVVKRSHFWSLGTTSSQERCHQTACFPNTGPSTDTGMLFGTCRSPSLLHLQTQGLIHIFCCLK</sequence>
<organism evidence="1 2">
    <name type="scientific">Buteo japonicus</name>
    <dbReference type="NCBI Taxonomy" id="224669"/>
    <lineage>
        <taxon>Eukaryota</taxon>
        <taxon>Metazoa</taxon>
        <taxon>Chordata</taxon>
        <taxon>Craniata</taxon>
        <taxon>Vertebrata</taxon>
        <taxon>Euteleostomi</taxon>
        <taxon>Archelosauria</taxon>
        <taxon>Archosauria</taxon>
        <taxon>Dinosauria</taxon>
        <taxon>Saurischia</taxon>
        <taxon>Theropoda</taxon>
        <taxon>Coelurosauria</taxon>
        <taxon>Aves</taxon>
        <taxon>Neognathae</taxon>
        <taxon>Neoaves</taxon>
        <taxon>Telluraves</taxon>
        <taxon>Accipitrimorphae</taxon>
        <taxon>Accipitriformes</taxon>
        <taxon>Accipitridae</taxon>
        <taxon>Accipitrinae</taxon>
        <taxon>Buteo</taxon>
    </lineage>
</organism>